<evidence type="ECO:0000313" key="12">
    <source>
        <dbReference type="EMBL" id="GAA2115455.1"/>
    </source>
</evidence>
<comment type="cofactor">
    <cofactor evidence="9">
        <name>[2Fe-2S] cluster</name>
        <dbReference type="ChEBI" id="CHEBI:190135"/>
    </cofactor>
</comment>
<sequence>MSTEQHQQSETSEAPVFPTRRRVMGAAGLASVAAVGLSACGGSDEETSDSSTPQAPASPVDVAATSEVPVGQGLKVEKDGLQAVVGQPTEGTFKAFSPVCPHEGCVVNPANKTYVCPCHSSTFDMATGDVQGGPATSGLTEYPVTVQGDRIIVG</sequence>
<comment type="function">
    <text evidence="1">Iron-sulfur subunit of the cytochrome bc1 complex, an essential component of the respiratory electron transport chain required for ATP synthesis. The bc1 complex catalyzes the oxidation of menaquinol and the reduction of cytochrome c in the respiratory chain. The bc1 complex operates through a Q-cycle mechanism that couples electron transfer to generation of the proton gradient that drives ATP synthesis.</text>
</comment>
<evidence type="ECO:0000256" key="8">
    <source>
        <dbReference type="ARBA" id="ARBA00029586"/>
    </source>
</evidence>
<dbReference type="InterPro" id="IPR006311">
    <property type="entry name" value="TAT_signal"/>
</dbReference>
<keyword evidence="6" id="KW-0411">Iron-sulfur</keyword>
<accession>A0ABN2XQP0</accession>
<evidence type="ECO:0000256" key="9">
    <source>
        <dbReference type="ARBA" id="ARBA00034078"/>
    </source>
</evidence>
<dbReference type="RefSeq" id="WP_344224228.1">
    <property type="nucleotide sequence ID" value="NZ_BAAAQA010000015.1"/>
</dbReference>
<dbReference type="PRINTS" id="PR00162">
    <property type="entry name" value="RIESKE"/>
</dbReference>
<evidence type="ECO:0000256" key="3">
    <source>
        <dbReference type="ARBA" id="ARBA00022714"/>
    </source>
</evidence>
<keyword evidence="7" id="KW-1015">Disulfide bond</keyword>
<dbReference type="InterPro" id="IPR017941">
    <property type="entry name" value="Rieske_2Fe-2S"/>
</dbReference>
<dbReference type="InterPro" id="IPR014349">
    <property type="entry name" value="Rieske_Fe-S_prot"/>
</dbReference>
<feature type="domain" description="Rieske" evidence="11">
    <location>
        <begin position="60"/>
        <end position="153"/>
    </location>
</feature>
<protein>
    <recommendedName>
        <fullName evidence="2">Cytochrome bc1 complex Rieske iron-sulfur subunit</fullName>
    </recommendedName>
    <alternativeName>
        <fullName evidence="8">Cytochrome bc1 reductase complex subunit QcrA</fullName>
    </alternativeName>
</protein>
<evidence type="ECO:0000256" key="4">
    <source>
        <dbReference type="ARBA" id="ARBA00022723"/>
    </source>
</evidence>
<keyword evidence="4" id="KW-0479">Metal-binding</keyword>
<feature type="region of interest" description="Disordered" evidence="10">
    <location>
        <begin position="39"/>
        <end position="62"/>
    </location>
</feature>
<dbReference type="Gene3D" id="2.102.10.10">
    <property type="entry name" value="Rieske [2Fe-2S] iron-sulphur domain"/>
    <property type="match status" value="1"/>
</dbReference>
<dbReference type="InterPro" id="IPR036922">
    <property type="entry name" value="Rieske_2Fe-2S_sf"/>
</dbReference>
<evidence type="ECO:0000256" key="5">
    <source>
        <dbReference type="ARBA" id="ARBA00023004"/>
    </source>
</evidence>
<dbReference type="SUPFAM" id="SSF50022">
    <property type="entry name" value="ISP domain"/>
    <property type="match status" value="1"/>
</dbReference>
<proteinExistence type="predicted"/>
<dbReference type="CDD" id="cd03467">
    <property type="entry name" value="Rieske"/>
    <property type="match status" value="1"/>
</dbReference>
<feature type="compositionally biased region" description="Polar residues" evidence="10">
    <location>
        <begin position="1"/>
        <end position="12"/>
    </location>
</feature>
<evidence type="ECO:0000256" key="7">
    <source>
        <dbReference type="ARBA" id="ARBA00023157"/>
    </source>
</evidence>
<name>A0ABN2XQP0_9MICC</name>
<dbReference type="Proteomes" id="UP001500166">
    <property type="component" value="Unassembled WGS sequence"/>
</dbReference>
<dbReference type="InterPro" id="IPR005805">
    <property type="entry name" value="Rieske_Fe-S_prot_C"/>
</dbReference>
<evidence type="ECO:0000256" key="1">
    <source>
        <dbReference type="ARBA" id="ARBA00002494"/>
    </source>
</evidence>
<feature type="region of interest" description="Disordered" evidence="10">
    <location>
        <begin position="1"/>
        <end position="20"/>
    </location>
</feature>
<dbReference type="PROSITE" id="PS51318">
    <property type="entry name" value="TAT"/>
    <property type="match status" value="1"/>
</dbReference>
<organism evidence="12 13">
    <name type="scientific">Kocuria atrinae</name>
    <dbReference type="NCBI Taxonomy" id="592377"/>
    <lineage>
        <taxon>Bacteria</taxon>
        <taxon>Bacillati</taxon>
        <taxon>Actinomycetota</taxon>
        <taxon>Actinomycetes</taxon>
        <taxon>Micrococcales</taxon>
        <taxon>Micrococcaceae</taxon>
        <taxon>Kocuria</taxon>
    </lineage>
</organism>
<keyword evidence="5" id="KW-0408">Iron</keyword>
<evidence type="ECO:0000313" key="13">
    <source>
        <dbReference type="Proteomes" id="UP001500166"/>
    </source>
</evidence>
<gene>
    <name evidence="12" type="ORF">GCM10009824_13380</name>
</gene>
<keyword evidence="3" id="KW-0001">2Fe-2S</keyword>
<dbReference type="PROSITE" id="PS51296">
    <property type="entry name" value="RIESKE"/>
    <property type="match status" value="1"/>
</dbReference>
<dbReference type="PANTHER" id="PTHR10134">
    <property type="entry name" value="CYTOCHROME B-C1 COMPLEX SUBUNIT RIESKE, MITOCHONDRIAL"/>
    <property type="match status" value="1"/>
</dbReference>
<evidence type="ECO:0000256" key="10">
    <source>
        <dbReference type="SAM" id="MobiDB-lite"/>
    </source>
</evidence>
<reference evidence="12 13" key="1">
    <citation type="journal article" date="2019" name="Int. J. Syst. Evol. Microbiol.">
        <title>The Global Catalogue of Microorganisms (GCM) 10K type strain sequencing project: providing services to taxonomists for standard genome sequencing and annotation.</title>
        <authorList>
            <consortium name="The Broad Institute Genomics Platform"/>
            <consortium name="The Broad Institute Genome Sequencing Center for Infectious Disease"/>
            <person name="Wu L."/>
            <person name="Ma J."/>
        </authorList>
    </citation>
    <scope>NUCLEOTIDE SEQUENCE [LARGE SCALE GENOMIC DNA]</scope>
    <source>
        <strain evidence="12 13">JCM 15914</strain>
    </source>
</reference>
<evidence type="ECO:0000259" key="11">
    <source>
        <dbReference type="PROSITE" id="PS51296"/>
    </source>
</evidence>
<dbReference type="EMBL" id="BAAAQA010000015">
    <property type="protein sequence ID" value="GAA2115455.1"/>
    <property type="molecule type" value="Genomic_DNA"/>
</dbReference>
<evidence type="ECO:0000256" key="6">
    <source>
        <dbReference type="ARBA" id="ARBA00023014"/>
    </source>
</evidence>
<dbReference type="Pfam" id="PF00355">
    <property type="entry name" value="Rieske"/>
    <property type="match status" value="1"/>
</dbReference>
<evidence type="ECO:0000256" key="2">
    <source>
        <dbReference type="ARBA" id="ARBA00015816"/>
    </source>
</evidence>
<keyword evidence="13" id="KW-1185">Reference proteome</keyword>
<comment type="caution">
    <text evidence="12">The sequence shown here is derived from an EMBL/GenBank/DDBJ whole genome shotgun (WGS) entry which is preliminary data.</text>
</comment>